<feature type="transmembrane region" description="Helical" evidence="7">
    <location>
        <begin position="453"/>
        <end position="474"/>
    </location>
</feature>
<comment type="subcellular location">
    <subcellularLocation>
        <location evidence="1">Cell membrane</location>
        <topology evidence="1">Multi-pass membrane protein</topology>
    </subcellularLocation>
</comment>
<comment type="similarity">
    <text evidence="2">Belongs to the polysaccharide synthase family.</text>
</comment>
<name>A0A0G1RV73_9BACT</name>
<feature type="transmembrane region" description="Helical" evidence="7">
    <location>
        <begin position="29"/>
        <end position="51"/>
    </location>
</feature>
<feature type="transmembrane region" description="Helical" evidence="7">
    <location>
        <begin position="429"/>
        <end position="447"/>
    </location>
</feature>
<dbReference type="PANTHER" id="PTHR30250">
    <property type="entry name" value="PST FAMILY PREDICTED COLANIC ACID TRANSPORTER"/>
    <property type="match status" value="1"/>
</dbReference>
<dbReference type="PANTHER" id="PTHR30250:SF10">
    <property type="entry name" value="LIPOPOLYSACCHARIDE BIOSYNTHESIS PROTEIN WZXC"/>
    <property type="match status" value="1"/>
</dbReference>
<gene>
    <name evidence="8" type="ORF">UX47_C0001G0161</name>
</gene>
<evidence type="ECO:0000256" key="1">
    <source>
        <dbReference type="ARBA" id="ARBA00004651"/>
    </source>
</evidence>
<evidence type="ECO:0000256" key="4">
    <source>
        <dbReference type="ARBA" id="ARBA00022692"/>
    </source>
</evidence>
<evidence type="ECO:0000256" key="6">
    <source>
        <dbReference type="ARBA" id="ARBA00023136"/>
    </source>
</evidence>
<feature type="transmembrane region" description="Helical" evidence="7">
    <location>
        <begin position="130"/>
        <end position="150"/>
    </location>
</feature>
<reference evidence="8 9" key="1">
    <citation type="journal article" date="2015" name="Nature">
        <title>rRNA introns, odd ribosomes, and small enigmatic genomes across a large radiation of phyla.</title>
        <authorList>
            <person name="Brown C.T."/>
            <person name="Hug L.A."/>
            <person name="Thomas B.C."/>
            <person name="Sharon I."/>
            <person name="Castelle C.J."/>
            <person name="Singh A."/>
            <person name="Wilkins M.J."/>
            <person name="Williams K.H."/>
            <person name="Banfield J.F."/>
        </authorList>
    </citation>
    <scope>NUCLEOTIDE SEQUENCE [LARGE SCALE GENOMIC DNA]</scope>
</reference>
<feature type="transmembrane region" description="Helical" evidence="7">
    <location>
        <begin position="57"/>
        <end position="82"/>
    </location>
</feature>
<accession>A0A0G1RV73</accession>
<keyword evidence="6 7" id="KW-0472">Membrane</keyword>
<keyword evidence="4 7" id="KW-0812">Transmembrane</keyword>
<feature type="transmembrane region" description="Helical" evidence="7">
    <location>
        <begin position="375"/>
        <end position="392"/>
    </location>
</feature>
<evidence type="ECO:0000313" key="9">
    <source>
        <dbReference type="Proteomes" id="UP000034794"/>
    </source>
</evidence>
<comment type="caution">
    <text evidence="8">The sequence shown here is derived from an EMBL/GenBank/DDBJ whole genome shotgun (WGS) entry which is preliminary data.</text>
</comment>
<proteinExistence type="inferred from homology"/>
<feature type="transmembrane region" description="Helical" evidence="7">
    <location>
        <begin position="304"/>
        <end position="323"/>
    </location>
</feature>
<evidence type="ECO:0000256" key="2">
    <source>
        <dbReference type="ARBA" id="ARBA00007430"/>
    </source>
</evidence>
<feature type="transmembrane region" description="Helical" evidence="7">
    <location>
        <begin position="102"/>
        <end position="118"/>
    </location>
</feature>
<evidence type="ECO:0000256" key="3">
    <source>
        <dbReference type="ARBA" id="ARBA00022475"/>
    </source>
</evidence>
<sequence>MIENTPPDAPSPLEVQEVKRRSVSGVMALISRTFIIQIISFVATLALTIFLDPKTYGVFYLVSSVVNFLAYFSDVGLAAALIQKKEGITKEDLSTTFTIQQLLVVSILVILFILSPFIRTQYQIDQTGMYLLFAMGVSLFLSSLKTIPSIMLEREIKFSRLILPQVLETLTFNAIAVYCAWKGFGVTSFTLAVLGRGVVGLIAMYLVYPWMPSFGISRSSLSHLLRFGLPYQVNTFLAVLKDDGMTIILTRIIGTQGLGYIGWASRWAGLPLRIVMDNLTKVSFPTFARLQHDKERLAKAVEISLKYMCLLAFPILVGMGFLALPMTHLIPRYVKWLPAIIPLYIYLYNSAWASISTSLTNLLNATGHIKSTFKLMLMWTGLTWLIMPFSALKFGYLGVAYATGIIATSSLITILLAKKHIDFSFSNIIRTPVLALLPMIAWLYFSAGSISSVFSLIIVITFAVTIYTLAILILEGKSFFRDTLSYFKIRHA</sequence>
<protein>
    <submittedName>
        <fullName evidence="8">Polysaccharide biosynthesis protein</fullName>
    </submittedName>
</protein>
<keyword evidence="5 7" id="KW-1133">Transmembrane helix</keyword>
<dbReference type="GO" id="GO:0005886">
    <property type="term" value="C:plasma membrane"/>
    <property type="evidence" value="ECO:0007669"/>
    <property type="project" value="UniProtKB-SubCell"/>
</dbReference>
<dbReference type="Proteomes" id="UP000034794">
    <property type="component" value="Unassembled WGS sequence"/>
</dbReference>
<evidence type="ECO:0000256" key="5">
    <source>
        <dbReference type="ARBA" id="ARBA00022989"/>
    </source>
</evidence>
<dbReference type="Pfam" id="PF13440">
    <property type="entry name" value="Polysacc_synt_3"/>
    <property type="match status" value="1"/>
</dbReference>
<feature type="transmembrane region" description="Helical" evidence="7">
    <location>
        <begin position="343"/>
        <end position="363"/>
    </location>
</feature>
<dbReference type="AlphaFoldDB" id="A0A0G1RV73"/>
<keyword evidence="3" id="KW-1003">Cell membrane</keyword>
<organism evidence="8 9">
    <name type="scientific">Candidatus Collierbacteria bacterium GW2011_GWA2_46_26</name>
    <dbReference type="NCBI Taxonomy" id="1618381"/>
    <lineage>
        <taxon>Bacteria</taxon>
        <taxon>Candidatus Collieribacteriota</taxon>
    </lineage>
</organism>
<evidence type="ECO:0000313" key="8">
    <source>
        <dbReference type="EMBL" id="KKU33878.1"/>
    </source>
</evidence>
<feature type="transmembrane region" description="Helical" evidence="7">
    <location>
        <begin position="189"/>
        <end position="208"/>
    </location>
</feature>
<dbReference type="EMBL" id="LCMI01000001">
    <property type="protein sequence ID" value="KKU33878.1"/>
    <property type="molecule type" value="Genomic_DNA"/>
</dbReference>
<feature type="transmembrane region" description="Helical" evidence="7">
    <location>
        <begin position="398"/>
        <end position="417"/>
    </location>
</feature>
<dbReference type="InterPro" id="IPR050833">
    <property type="entry name" value="Poly_Biosynth_Transport"/>
</dbReference>
<evidence type="ECO:0000256" key="7">
    <source>
        <dbReference type="SAM" id="Phobius"/>
    </source>
</evidence>
<feature type="transmembrane region" description="Helical" evidence="7">
    <location>
        <begin position="162"/>
        <end position="183"/>
    </location>
</feature>